<dbReference type="HAMAP" id="MF_00969">
    <property type="entry name" value="TRCF"/>
    <property type="match status" value="1"/>
</dbReference>
<evidence type="ECO:0000256" key="5">
    <source>
        <dbReference type="ARBA" id="ARBA00022801"/>
    </source>
</evidence>
<dbReference type="InterPro" id="IPR027417">
    <property type="entry name" value="P-loop_NTPase"/>
</dbReference>
<keyword evidence="2 13" id="KW-0963">Cytoplasm</keyword>
<dbReference type="Gene3D" id="3.30.2060.10">
    <property type="entry name" value="Penicillin-binding protein 1b domain"/>
    <property type="match status" value="1"/>
</dbReference>
<keyword evidence="8 13" id="KW-0238">DNA-binding</keyword>
<dbReference type="FunFam" id="3.40.50.300:FF:000300">
    <property type="entry name" value="Transcription-repair-coupling factor"/>
    <property type="match status" value="1"/>
</dbReference>
<dbReference type="EC" id="3.6.4.-" evidence="13"/>
<comment type="similarity">
    <text evidence="11 13">In the C-terminal section; belongs to the helicase family. RecG subfamily.</text>
</comment>
<evidence type="ECO:0000256" key="2">
    <source>
        <dbReference type="ARBA" id="ARBA00022490"/>
    </source>
</evidence>
<dbReference type="SMART" id="SM00982">
    <property type="entry name" value="TRCF"/>
    <property type="match status" value="1"/>
</dbReference>
<keyword evidence="3 13" id="KW-0547">Nucleotide-binding</keyword>
<evidence type="ECO:0000256" key="3">
    <source>
        <dbReference type="ARBA" id="ARBA00022741"/>
    </source>
</evidence>
<evidence type="ECO:0000256" key="10">
    <source>
        <dbReference type="ARBA" id="ARBA00061104"/>
    </source>
</evidence>
<evidence type="ECO:0000259" key="14">
    <source>
        <dbReference type="PROSITE" id="PS51192"/>
    </source>
</evidence>
<evidence type="ECO:0000256" key="1">
    <source>
        <dbReference type="ARBA" id="ARBA00004496"/>
    </source>
</evidence>
<dbReference type="SMART" id="SM00490">
    <property type="entry name" value="HELICc"/>
    <property type="match status" value="1"/>
</dbReference>
<dbReference type="InterPro" id="IPR003711">
    <property type="entry name" value="CarD-like/TRCF_RID"/>
</dbReference>
<evidence type="ECO:0000256" key="7">
    <source>
        <dbReference type="ARBA" id="ARBA00022840"/>
    </source>
</evidence>
<dbReference type="Gene3D" id="3.40.50.11140">
    <property type="match status" value="1"/>
</dbReference>
<dbReference type="PATRIC" id="fig|1230338.3.peg.1734"/>
<gene>
    <name evidence="13" type="primary">mfd</name>
    <name evidence="16" type="ORF">MOMA_08121</name>
</gene>
<keyword evidence="9 13" id="KW-0234">DNA repair</keyword>
<dbReference type="GO" id="GO:0005524">
    <property type="term" value="F:ATP binding"/>
    <property type="evidence" value="ECO:0007669"/>
    <property type="project" value="UniProtKB-UniRule"/>
</dbReference>
<dbReference type="InterPro" id="IPR014001">
    <property type="entry name" value="Helicase_ATP-bd"/>
</dbReference>
<evidence type="ECO:0000313" key="16">
    <source>
        <dbReference type="EMBL" id="ELA08512.1"/>
    </source>
</evidence>
<keyword evidence="7 13" id="KW-0067">ATP-binding</keyword>
<dbReference type="NCBIfam" id="TIGR00580">
    <property type="entry name" value="mfd"/>
    <property type="match status" value="1"/>
</dbReference>
<dbReference type="SUPFAM" id="SSF143517">
    <property type="entry name" value="TRCF domain-like"/>
    <property type="match status" value="1"/>
</dbReference>
<comment type="caution">
    <text evidence="16">The sequence shown here is derived from an EMBL/GenBank/DDBJ whole genome shotgun (WGS) entry which is preliminary data.</text>
</comment>
<dbReference type="InterPro" id="IPR047112">
    <property type="entry name" value="RecG/Mfd"/>
</dbReference>
<evidence type="ECO:0000256" key="12">
    <source>
        <dbReference type="ARBA" id="ARBA00070128"/>
    </source>
</evidence>
<dbReference type="SUPFAM" id="SSF141259">
    <property type="entry name" value="CarD-like"/>
    <property type="match status" value="1"/>
</dbReference>
<keyword evidence="5 13" id="KW-0378">Hydrolase</keyword>
<accession>L2F655</accession>
<feature type="domain" description="Helicase ATP-binding" evidence="14">
    <location>
        <begin position="684"/>
        <end position="845"/>
    </location>
</feature>
<evidence type="ECO:0000256" key="6">
    <source>
        <dbReference type="ARBA" id="ARBA00022806"/>
    </source>
</evidence>
<comment type="similarity">
    <text evidence="10 13">In the N-terminal section; belongs to the UvrB family.</text>
</comment>
<dbReference type="SUPFAM" id="SSF52540">
    <property type="entry name" value="P-loop containing nucleoside triphosphate hydrolases"/>
    <property type="match status" value="4"/>
</dbReference>
<reference evidence="16 17" key="1">
    <citation type="journal article" date="2013" name="Genome Announc.">
        <title>Genome Sequence of Moraxella macacae 0408225, a Novel Bacterial Species Isolated from a Cynomolgus Macaque with Epistaxis.</title>
        <authorList>
            <person name="Ladner J.T."/>
            <person name="Whitehouse C.A."/>
            <person name="Koroleva G.I."/>
            <person name="Palacios G.F."/>
        </authorList>
    </citation>
    <scope>NUCLEOTIDE SEQUENCE [LARGE SCALE GENOMIC DNA]</scope>
    <source>
        <strain evidence="16 17">0408225</strain>
    </source>
</reference>
<dbReference type="InterPro" id="IPR005118">
    <property type="entry name" value="TRCF_C"/>
</dbReference>
<dbReference type="PANTHER" id="PTHR47964:SF1">
    <property type="entry name" value="ATP-DEPENDENT DNA HELICASE HOMOLOG RECG, CHLOROPLASTIC"/>
    <property type="match status" value="1"/>
</dbReference>
<dbReference type="Pfam" id="PF00271">
    <property type="entry name" value="Helicase_C"/>
    <property type="match status" value="1"/>
</dbReference>
<dbReference type="GO" id="GO:0016787">
    <property type="term" value="F:hydrolase activity"/>
    <property type="evidence" value="ECO:0007669"/>
    <property type="project" value="UniProtKB-KW"/>
</dbReference>
<dbReference type="GO" id="GO:0003678">
    <property type="term" value="F:DNA helicase activity"/>
    <property type="evidence" value="ECO:0007669"/>
    <property type="project" value="TreeGrafter"/>
</dbReference>
<evidence type="ECO:0000256" key="9">
    <source>
        <dbReference type="ARBA" id="ARBA00023204"/>
    </source>
</evidence>
<dbReference type="InterPro" id="IPR004576">
    <property type="entry name" value="Mfd"/>
</dbReference>
<keyword evidence="6" id="KW-0347">Helicase</keyword>
<dbReference type="InterPro" id="IPR011545">
    <property type="entry name" value="DEAD/DEAH_box_helicase_dom"/>
</dbReference>
<evidence type="ECO:0000313" key="17">
    <source>
        <dbReference type="Proteomes" id="UP000023795"/>
    </source>
</evidence>
<dbReference type="eggNOG" id="COG1197">
    <property type="taxonomic scope" value="Bacteria"/>
</dbReference>
<evidence type="ECO:0000256" key="8">
    <source>
        <dbReference type="ARBA" id="ARBA00023125"/>
    </source>
</evidence>
<dbReference type="SMART" id="SM01058">
    <property type="entry name" value="CarD_TRCF"/>
    <property type="match status" value="1"/>
</dbReference>
<keyword evidence="17" id="KW-1185">Reference proteome</keyword>
<dbReference type="InterPro" id="IPR041471">
    <property type="entry name" value="UvrB_inter"/>
</dbReference>
<comment type="function">
    <text evidence="13">Couples transcription and DNA repair by recognizing RNA polymerase (RNAP) stalled at DNA lesions. Mediates ATP-dependent release of RNAP and its truncated transcript from the DNA, and recruitment of nucleotide excision repair machinery to the damaged site.</text>
</comment>
<dbReference type="InterPro" id="IPR048635">
    <property type="entry name" value="MFD_D3"/>
</dbReference>
<dbReference type="Pfam" id="PF17757">
    <property type="entry name" value="UvrB_inter"/>
    <property type="match status" value="1"/>
</dbReference>
<evidence type="ECO:0000256" key="13">
    <source>
        <dbReference type="HAMAP-Rule" id="MF_00969"/>
    </source>
</evidence>
<dbReference type="RefSeq" id="WP_009502070.1">
    <property type="nucleotide sequence ID" value="NZ_ANIN01000002.1"/>
</dbReference>
<dbReference type="Gene3D" id="3.90.1150.50">
    <property type="entry name" value="Transcription-repair-coupling factor, D7 domain"/>
    <property type="match status" value="1"/>
</dbReference>
<dbReference type="FunFam" id="3.40.50.300:FF:000546">
    <property type="entry name" value="Transcription-repair-coupling factor"/>
    <property type="match status" value="1"/>
</dbReference>
<dbReference type="CDD" id="cd17991">
    <property type="entry name" value="DEXHc_TRCF"/>
    <property type="match status" value="1"/>
</dbReference>
<dbReference type="InterPro" id="IPR036101">
    <property type="entry name" value="CarD-like/TRCF_RID_sf"/>
</dbReference>
<dbReference type="Gene3D" id="3.40.50.300">
    <property type="entry name" value="P-loop containing nucleotide triphosphate hydrolases"/>
    <property type="match status" value="2"/>
</dbReference>
<sequence length="1217" mass="136560">MKNPFVPLFHSINSQLFADPIKPVEKRRLGNLQGLSLAMWLASLNQNPSQCSHSSQCSQSSALKVVITTDQNRLNQLETELRFCGVDAYVFPDWETLTYDELSPHQDIIAERIRLLTNMPTTGVLLLSVQTLMHRVAPKSWLIGQHFDLSVGQVFDLDFQRERLVQAGYHAVDNVFEPGEFAVRGSVMDLFAVGQPFPVRLELFDDEIDSIRFFNPQTQRSLTQTDVDELQQNDPALYANFKTYLSKNLGKIASFKILPAKEMPLESAKETFRANFASAFVHTSARKFELFNDVMQGIAPAGVEYYQPLFFEPDIWQNGSDFFGYLPNNSLFVLDEAFDTALDSFWQQVQTRYNDRRHDITKPIVAPEQLYLTPQIFYEHLQDFAKIIVSETAVAKRAGAINAAFSELPILTVNHKFTEPLQHLLDFLAKQQKPVLIVAETAGRREILTELLQSRALQNKADLVLVDSLEQFLENDTDLPKTAIVQKTATVKLAITVAPIDRGAYLPGELAIISEADLFGRQVLQTRRRRQSDVSDEFLLKSVSELNIGDPVVHIEHGIGRYHGLTVLEIDKQLQEFIHLKYADDASIYVPVSSLQLISRYAGGDKSSVPLHHIGSGKWDKAKQKALAQIHDVAAELLHVQACRDAKVGINFGIDPILYDLFASQFAFEETPDQTNAIEAVIHDMKQNKPMDRLICGDVGFGKTEVAMRAAFIAVQAGYQVAVLVPTTLLAGQHEDNFMDRFADWAVRIESLSRFGTKKQHDKIIHDLAMGNIDIIIGTHRLLQDDIRFAKLGLMIIDEEHRFGVRDKERIKALQSDVDVLSMTATPIPRTLNMALSGMKNMSIIATPPARRLAIKTFVVQKSTSLMKEAILRELLRGGQVYLVHNDVASIERMAQTVQEMLPEARVAIAHGQMKERDLEQVMQNFYHKKHNVLVCTTIIETGIDIPNANTIVINRADKFGLAQLHQLRGRVGRSHHQAYCYLIIPSIKGLTGDAKKRLDAISKANTLGAGFMLAGEDLEIRGAGELLGKQQSGNMQAIGFNLYMDMLHRATKAIKAGKQPNLHMPLSLTSDINLHCSALIPDDYLGDVHQRLLFYKKISNAQNHDELIHVRSEMLDRFGSLPDPVKNLFAIHKLRLMAEALAIDKIDANACVAVLDFSVDTPVDAMTIIGLIQANPSKFKMYGATRLKVFDEQNLANVQKRIEFIKSLLEKLATTV</sequence>
<dbReference type="SMART" id="SM00487">
    <property type="entry name" value="DEXDc"/>
    <property type="match status" value="1"/>
</dbReference>
<dbReference type="GO" id="GO:0003684">
    <property type="term" value="F:damaged DNA binding"/>
    <property type="evidence" value="ECO:0007669"/>
    <property type="project" value="InterPro"/>
</dbReference>
<dbReference type="InterPro" id="IPR001650">
    <property type="entry name" value="Helicase_C-like"/>
</dbReference>
<dbReference type="InterPro" id="IPR037235">
    <property type="entry name" value="TRCF-like_C_D7"/>
</dbReference>
<dbReference type="OrthoDB" id="9804325at2"/>
<dbReference type="PROSITE" id="PS51194">
    <property type="entry name" value="HELICASE_CTER"/>
    <property type="match status" value="1"/>
</dbReference>
<dbReference type="Pfam" id="PF21132">
    <property type="entry name" value="MFD_D3"/>
    <property type="match status" value="1"/>
</dbReference>
<dbReference type="PROSITE" id="PS51192">
    <property type="entry name" value="HELICASE_ATP_BIND_1"/>
    <property type="match status" value="1"/>
</dbReference>
<dbReference type="Gene3D" id="2.40.10.170">
    <property type="match status" value="1"/>
</dbReference>
<dbReference type="Pfam" id="PF03461">
    <property type="entry name" value="TRCF"/>
    <property type="match status" value="1"/>
</dbReference>
<dbReference type="STRING" id="1230338.MOMA_08121"/>
<dbReference type="GO" id="GO:0005737">
    <property type="term" value="C:cytoplasm"/>
    <property type="evidence" value="ECO:0007669"/>
    <property type="project" value="UniProtKB-SubCell"/>
</dbReference>
<feature type="domain" description="Helicase C-terminal" evidence="15">
    <location>
        <begin position="867"/>
        <end position="1020"/>
    </location>
</feature>
<evidence type="ECO:0000256" key="11">
    <source>
        <dbReference type="ARBA" id="ARBA00061399"/>
    </source>
</evidence>
<dbReference type="AlphaFoldDB" id="L2F655"/>
<protein>
    <recommendedName>
        <fullName evidence="12 13">Transcription-repair-coupling factor</fullName>
        <shortName evidence="13">TRCF</shortName>
        <ecNumber evidence="13">3.6.4.-</ecNumber>
    </recommendedName>
</protein>
<organism evidence="16 17">
    <name type="scientific">Moraxella macacae 0408225</name>
    <dbReference type="NCBI Taxonomy" id="1230338"/>
    <lineage>
        <taxon>Bacteria</taxon>
        <taxon>Pseudomonadati</taxon>
        <taxon>Pseudomonadota</taxon>
        <taxon>Gammaproteobacteria</taxon>
        <taxon>Moraxellales</taxon>
        <taxon>Moraxellaceae</taxon>
        <taxon>Moraxella</taxon>
    </lineage>
</organism>
<evidence type="ECO:0000256" key="4">
    <source>
        <dbReference type="ARBA" id="ARBA00022763"/>
    </source>
</evidence>
<dbReference type="GO" id="GO:0006355">
    <property type="term" value="P:regulation of DNA-templated transcription"/>
    <property type="evidence" value="ECO:0007669"/>
    <property type="project" value="UniProtKB-UniRule"/>
</dbReference>
<dbReference type="Proteomes" id="UP000023795">
    <property type="component" value="Unassembled WGS sequence"/>
</dbReference>
<dbReference type="Pfam" id="PF00270">
    <property type="entry name" value="DEAD"/>
    <property type="match status" value="1"/>
</dbReference>
<dbReference type="PANTHER" id="PTHR47964">
    <property type="entry name" value="ATP-DEPENDENT DNA HELICASE HOMOLOG RECG, CHLOROPLASTIC"/>
    <property type="match status" value="1"/>
</dbReference>
<name>L2F655_9GAMM</name>
<evidence type="ECO:0000259" key="15">
    <source>
        <dbReference type="PROSITE" id="PS51194"/>
    </source>
</evidence>
<proteinExistence type="inferred from homology"/>
<dbReference type="Pfam" id="PF02559">
    <property type="entry name" value="CarD_TRCF_RID"/>
    <property type="match status" value="1"/>
</dbReference>
<comment type="subcellular location">
    <subcellularLocation>
        <location evidence="1 13">Cytoplasm</location>
    </subcellularLocation>
</comment>
<dbReference type="GO" id="GO:0000716">
    <property type="term" value="P:transcription-coupled nucleotide-excision repair, DNA damage recognition"/>
    <property type="evidence" value="ECO:0007669"/>
    <property type="project" value="UniProtKB-UniRule"/>
</dbReference>
<keyword evidence="4 13" id="KW-0227">DNA damage</keyword>
<dbReference type="Gene3D" id="3.40.50.11180">
    <property type="match status" value="1"/>
</dbReference>
<dbReference type="EMBL" id="ANIN01000002">
    <property type="protein sequence ID" value="ELA08512.1"/>
    <property type="molecule type" value="Genomic_DNA"/>
</dbReference>